<dbReference type="EMBL" id="WHUW01000108">
    <property type="protein sequence ID" value="KAF8423978.1"/>
    <property type="molecule type" value="Genomic_DNA"/>
</dbReference>
<organism evidence="1 2">
    <name type="scientific">Boletus edulis BED1</name>
    <dbReference type="NCBI Taxonomy" id="1328754"/>
    <lineage>
        <taxon>Eukaryota</taxon>
        <taxon>Fungi</taxon>
        <taxon>Dikarya</taxon>
        <taxon>Basidiomycota</taxon>
        <taxon>Agaricomycotina</taxon>
        <taxon>Agaricomycetes</taxon>
        <taxon>Agaricomycetidae</taxon>
        <taxon>Boletales</taxon>
        <taxon>Boletineae</taxon>
        <taxon>Boletaceae</taxon>
        <taxon>Boletoideae</taxon>
        <taxon>Boletus</taxon>
    </lineage>
</organism>
<sequence>MLVHKDKTITKAIVDIASPPTGQITPFNIYVALSHFLRKEDERLAKLNQDTFTKWKEIL</sequence>
<evidence type="ECO:0000313" key="2">
    <source>
        <dbReference type="Proteomes" id="UP001194468"/>
    </source>
</evidence>
<comment type="caution">
    <text evidence="1">The sequence shown here is derived from an EMBL/GenBank/DDBJ whole genome shotgun (WGS) entry which is preliminary data.</text>
</comment>
<reference evidence="1" key="1">
    <citation type="submission" date="2019-10" db="EMBL/GenBank/DDBJ databases">
        <authorList>
            <consortium name="DOE Joint Genome Institute"/>
            <person name="Kuo A."/>
            <person name="Miyauchi S."/>
            <person name="Kiss E."/>
            <person name="Drula E."/>
            <person name="Kohler A."/>
            <person name="Sanchez-Garcia M."/>
            <person name="Andreopoulos B."/>
            <person name="Barry K.W."/>
            <person name="Bonito G."/>
            <person name="Buee M."/>
            <person name="Carver A."/>
            <person name="Chen C."/>
            <person name="Cichocki N."/>
            <person name="Clum A."/>
            <person name="Culley D."/>
            <person name="Crous P.W."/>
            <person name="Fauchery L."/>
            <person name="Girlanda M."/>
            <person name="Hayes R."/>
            <person name="Keri Z."/>
            <person name="LaButti K."/>
            <person name="Lipzen A."/>
            <person name="Lombard V."/>
            <person name="Magnuson J."/>
            <person name="Maillard F."/>
            <person name="Morin E."/>
            <person name="Murat C."/>
            <person name="Nolan M."/>
            <person name="Ohm R."/>
            <person name="Pangilinan J."/>
            <person name="Pereira M."/>
            <person name="Perotto S."/>
            <person name="Peter M."/>
            <person name="Riley R."/>
            <person name="Sitrit Y."/>
            <person name="Stielow B."/>
            <person name="Szollosi G."/>
            <person name="Zifcakova L."/>
            <person name="Stursova M."/>
            <person name="Spatafora J.W."/>
            <person name="Tedersoo L."/>
            <person name="Vaario L.-M."/>
            <person name="Yamada A."/>
            <person name="Yan M."/>
            <person name="Wang P."/>
            <person name="Xu J."/>
            <person name="Bruns T."/>
            <person name="Baldrian P."/>
            <person name="Vilgalys R."/>
            <person name="Henrissat B."/>
            <person name="Grigoriev I.V."/>
            <person name="Hibbett D."/>
            <person name="Nagy L.G."/>
            <person name="Martin F.M."/>
        </authorList>
    </citation>
    <scope>NUCLEOTIDE SEQUENCE</scope>
    <source>
        <strain evidence="1">BED1</strain>
    </source>
</reference>
<name>A0AAD4BEJ2_BOLED</name>
<gene>
    <name evidence="1" type="ORF">L210DRAFT_3568749</name>
</gene>
<proteinExistence type="predicted"/>
<accession>A0AAD4BEJ2</accession>
<keyword evidence="2" id="KW-1185">Reference proteome</keyword>
<reference evidence="1" key="2">
    <citation type="journal article" date="2020" name="Nat. Commun.">
        <title>Large-scale genome sequencing of mycorrhizal fungi provides insights into the early evolution of symbiotic traits.</title>
        <authorList>
            <person name="Miyauchi S."/>
            <person name="Kiss E."/>
            <person name="Kuo A."/>
            <person name="Drula E."/>
            <person name="Kohler A."/>
            <person name="Sanchez-Garcia M."/>
            <person name="Morin E."/>
            <person name="Andreopoulos B."/>
            <person name="Barry K.W."/>
            <person name="Bonito G."/>
            <person name="Buee M."/>
            <person name="Carver A."/>
            <person name="Chen C."/>
            <person name="Cichocki N."/>
            <person name="Clum A."/>
            <person name="Culley D."/>
            <person name="Crous P.W."/>
            <person name="Fauchery L."/>
            <person name="Girlanda M."/>
            <person name="Hayes R.D."/>
            <person name="Keri Z."/>
            <person name="LaButti K."/>
            <person name="Lipzen A."/>
            <person name="Lombard V."/>
            <person name="Magnuson J."/>
            <person name="Maillard F."/>
            <person name="Murat C."/>
            <person name="Nolan M."/>
            <person name="Ohm R.A."/>
            <person name="Pangilinan J."/>
            <person name="Pereira M.F."/>
            <person name="Perotto S."/>
            <person name="Peter M."/>
            <person name="Pfister S."/>
            <person name="Riley R."/>
            <person name="Sitrit Y."/>
            <person name="Stielow J.B."/>
            <person name="Szollosi G."/>
            <person name="Zifcakova L."/>
            <person name="Stursova M."/>
            <person name="Spatafora J.W."/>
            <person name="Tedersoo L."/>
            <person name="Vaario L.M."/>
            <person name="Yamada A."/>
            <person name="Yan M."/>
            <person name="Wang P."/>
            <person name="Xu J."/>
            <person name="Bruns T."/>
            <person name="Baldrian P."/>
            <person name="Vilgalys R."/>
            <person name="Dunand C."/>
            <person name="Henrissat B."/>
            <person name="Grigoriev I.V."/>
            <person name="Hibbett D."/>
            <person name="Nagy L.G."/>
            <person name="Martin F.M."/>
        </authorList>
    </citation>
    <scope>NUCLEOTIDE SEQUENCE</scope>
    <source>
        <strain evidence="1">BED1</strain>
    </source>
</reference>
<evidence type="ECO:0000313" key="1">
    <source>
        <dbReference type="EMBL" id="KAF8423978.1"/>
    </source>
</evidence>
<dbReference type="AlphaFoldDB" id="A0AAD4BEJ2"/>
<dbReference type="Proteomes" id="UP001194468">
    <property type="component" value="Unassembled WGS sequence"/>
</dbReference>
<protein>
    <submittedName>
        <fullName evidence="1">Uncharacterized protein</fullName>
    </submittedName>
</protein>